<keyword evidence="4 8" id="KW-0812">Transmembrane</keyword>
<evidence type="ECO:0000256" key="4">
    <source>
        <dbReference type="ARBA" id="ARBA00022692"/>
    </source>
</evidence>
<evidence type="ECO:0000313" key="9">
    <source>
        <dbReference type="EMBL" id="KKD39705.1"/>
    </source>
</evidence>
<feature type="transmembrane region" description="Helical" evidence="8">
    <location>
        <begin position="53"/>
        <end position="71"/>
    </location>
</feature>
<feature type="transmembrane region" description="Helical" evidence="8">
    <location>
        <begin position="248"/>
        <end position="266"/>
    </location>
</feature>
<feature type="transmembrane region" description="Helical" evidence="8">
    <location>
        <begin position="92"/>
        <end position="114"/>
    </location>
</feature>
<proteinExistence type="inferred from homology"/>
<comment type="similarity">
    <text evidence="2">Belongs to the UPF0718 family.</text>
</comment>
<dbReference type="InterPro" id="IPR052923">
    <property type="entry name" value="UPF0718"/>
</dbReference>
<keyword evidence="3" id="KW-1003">Cell membrane</keyword>
<keyword evidence="6 8" id="KW-0472">Membrane</keyword>
<keyword evidence="5 8" id="KW-1133">Transmembrane helix</keyword>
<dbReference type="Pfam" id="PF03773">
    <property type="entry name" value="ArsP_1"/>
    <property type="match status" value="1"/>
</dbReference>
<feature type="transmembrane region" description="Helical" evidence="8">
    <location>
        <begin position="120"/>
        <end position="139"/>
    </location>
</feature>
<protein>
    <submittedName>
        <fullName evidence="9">Permease</fullName>
    </submittedName>
</protein>
<evidence type="ECO:0000313" key="10">
    <source>
        <dbReference type="Proteomes" id="UP000033607"/>
    </source>
</evidence>
<dbReference type="OrthoDB" id="9810876at2"/>
<feature type="transmembrane region" description="Helical" evidence="8">
    <location>
        <begin position="12"/>
        <end position="33"/>
    </location>
</feature>
<dbReference type="PATRIC" id="fig|1637645.4.peg.3459"/>
<reference evidence="9 10" key="1">
    <citation type="submission" date="2015-06" db="EMBL/GenBank/DDBJ databases">
        <title>Draft genome assembly of filamentous brackish cyanobacterium Limnoraphis robusta strain CS-951.</title>
        <authorList>
            <person name="Willis A."/>
            <person name="Parks M."/>
            <person name="Burford M.A."/>
        </authorList>
    </citation>
    <scope>NUCLEOTIDE SEQUENCE [LARGE SCALE GENOMIC DNA]</scope>
    <source>
        <strain evidence="9 10">CS-951</strain>
    </source>
</reference>
<evidence type="ECO:0000256" key="6">
    <source>
        <dbReference type="ARBA" id="ARBA00023136"/>
    </source>
</evidence>
<dbReference type="EMBL" id="LATL02000177">
    <property type="protein sequence ID" value="KKD39705.1"/>
    <property type="molecule type" value="Genomic_DNA"/>
</dbReference>
<evidence type="ECO:0000256" key="1">
    <source>
        <dbReference type="ARBA" id="ARBA00004651"/>
    </source>
</evidence>
<comment type="subcellular location">
    <subcellularLocation>
        <location evidence="1">Cell membrane</location>
        <topology evidence="1">Multi-pass membrane protein</topology>
    </subcellularLocation>
</comment>
<evidence type="ECO:0000256" key="8">
    <source>
        <dbReference type="SAM" id="Phobius"/>
    </source>
</evidence>
<evidence type="ECO:0000256" key="5">
    <source>
        <dbReference type="ARBA" id="ARBA00022989"/>
    </source>
</evidence>
<dbReference type="PANTHER" id="PTHR34184:SF4">
    <property type="entry name" value="UPF0718 PROTEIN YCGR"/>
    <property type="match status" value="1"/>
</dbReference>
<feature type="transmembrane region" description="Helical" evidence="8">
    <location>
        <begin position="341"/>
        <end position="364"/>
    </location>
</feature>
<evidence type="ECO:0000256" key="3">
    <source>
        <dbReference type="ARBA" id="ARBA00022475"/>
    </source>
</evidence>
<gene>
    <name evidence="9" type="ORF">WN50_01860</name>
</gene>
<evidence type="ECO:0000256" key="7">
    <source>
        <dbReference type="SAM" id="MobiDB-lite"/>
    </source>
</evidence>
<feature type="region of interest" description="Disordered" evidence="7">
    <location>
        <begin position="156"/>
        <end position="177"/>
    </location>
</feature>
<evidence type="ECO:0000256" key="2">
    <source>
        <dbReference type="ARBA" id="ARBA00006386"/>
    </source>
</evidence>
<dbReference type="PANTHER" id="PTHR34184">
    <property type="entry name" value="UPF0718 PROTEIN YCGR"/>
    <property type="match status" value="1"/>
</dbReference>
<dbReference type="GO" id="GO:0005886">
    <property type="term" value="C:plasma membrane"/>
    <property type="evidence" value="ECO:0007669"/>
    <property type="project" value="UniProtKB-SubCell"/>
</dbReference>
<feature type="transmembrane region" description="Helical" evidence="8">
    <location>
        <begin position="301"/>
        <end position="321"/>
    </location>
</feature>
<comment type="caution">
    <text evidence="9">The sequence shown here is derived from an EMBL/GenBank/DDBJ whole genome shotgun (WGS) entry which is preliminary data.</text>
</comment>
<dbReference type="RefSeq" id="WP_046276793.1">
    <property type="nucleotide sequence ID" value="NZ_LATL02000177.1"/>
</dbReference>
<dbReference type="AlphaFoldDB" id="A0A0F5YNF0"/>
<name>A0A0F5YNF0_9CYAN</name>
<dbReference type="InterPro" id="IPR005524">
    <property type="entry name" value="DUF318"/>
</dbReference>
<accession>A0A0F5YNF0</accession>
<organism evidence="9 10">
    <name type="scientific">Limnoraphis robusta CS-951</name>
    <dbReference type="NCBI Taxonomy" id="1637645"/>
    <lineage>
        <taxon>Bacteria</taxon>
        <taxon>Bacillati</taxon>
        <taxon>Cyanobacteriota</taxon>
        <taxon>Cyanophyceae</taxon>
        <taxon>Oscillatoriophycideae</taxon>
        <taxon>Oscillatoriales</taxon>
        <taxon>Sirenicapillariaceae</taxon>
        <taxon>Limnoraphis</taxon>
    </lineage>
</organism>
<sequence length="366" mass="39871">MESTFINQLNSGFTLFLSLLVEALPFLLLGVLFSSVLNQLVDERKLLSLVPTHPLLAALFGSLVGFLFPVCECGNVPVARRFLIQGIPASAAIGFLFAAPTINPIVIWSTWIAFRDQPEIVFLRVLLSLMIATLLGWVFSFQKDLRPILQPTLARLLPSPPPNKKTTEASESSPLLQPGTYLLGSAEQPVRLESIPFWQAGQGMGTTDKKTSKLDKRPTIHFRSLFFRPSKERLGLMVENMVQELRELGGILVIGSAIAAIIQVAMPREIILSLGHGPVSSIVAMLLLGGVVSICSTVDAFFALSFAATFTSGSLLAFLVFGPMIDIKTVGLMLSVFKGRAVVYLIVLAAQLTFLLTLIVNLNFSW</sequence>
<feature type="transmembrane region" description="Helical" evidence="8">
    <location>
        <begin position="272"/>
        <end position="294"/>
    </location>
</feature>
<dbReference type="Proteomes" id="UP000033607">
    <property type="component" value="Unassembled WGS sequence"/>
</dbReference>